<evidence type="ECO:0000259" key="2">
    <source>
        <dbReference type="Pfam" id="PF02737"/>
    </source>
</evidence>
<dbReference type="EMBL" id="BARS01010579">
    <property type="protein sequence ID" value="GAF95151.1"/>
    <property type="molecule type" value="Genomic_DNA"/>
</dbReference>
<organism evidence="3">
    <name type="scientific">marine sediment metagenome</name>
    <dbReference type="NCBI Taxonomy" id="412755"/>
    <lineage>
        <taxon>unclassified sequences</taxon>
        <taxon>metagenomes</taxon>
        <taxon>ecological metagenomes</taxon>
    </lineage>
</organism>
<dbReference type="Pfam" id="PF02737">
    <property type="entry name" value="3HCDH_N"/>
    <property type="match status" value="1"/>
</dbReference>
<dbReference type="FunFam" id="3.40.50.720:FF:000009">
    <property type="entry name" value="Fatty oxidation complex, alpha subunit"/>
    <property type="match status" value="1"/>
</dbReference>
<name>X0U746_9ZZZZ</name>
<sequence>MEIKTLGVIGAGQMGAGIAQVAAQSGLDVIMNDIKAEFVEKGFESIAKILSRSVEKGKISEEKKSAVLGKIKNSASLKDMDSADYVVEAAIEKEEIKFQIFKDLDAICSDQVILATNTSSIPIGRIARQTKRPEKVIGMHFMNPVPLMKLVEVIPGIATSDETLQITWNLA</sequence>
<dbReference type="GO" id="GO:0070403">
    <property type="term" value="F:NAD+ binding"/>
    <property type="evidence" value="ECO:0007669"/>
    <property type="project" value="InterPro"/>
</dbReference>
<dbReference type="GO" id="GO:0016491">
    <property type="term" value="F:oxidoreductase activity"/>
    <property type="evidence" value="ECO:0007669"/>
    <property type="project" value="UniProtKB-KW"/>
</dbReference>
<evidence type="ECO:0000313" key="3">
    <source>
        <dbReference type="EMBL" id="GAF95151.1"/>
    </source>
</evidence>
<dbReference type="InterPro" id="IPR036291">
    <property type="entry name" value="NAD(P)-bd_dom_sf"/>
</dbReference>
<protein>
    <recommendedName>
        <fullName evidence="2">3-hydroxyacyl-CoA dehydrogenase NAD binding domain-containing protein</fullName>
    </recommendedName>
</protein>
<dbReference type="InterPro" id="IPR006176">
    <property type="entry name" value="3-OHacyl-CoA_DH_NAD-bd"/>
</dbReference>
<dbReference type="PANTHER" id="PTHR48075">
    <property type="entry name" value="3-HYDROXYACYL-COA DEHYDROGENASE FAMILY PROTEIN"/>
    <property type="match status" value="1"/>
</dbReference>
<evidence type="ECO:0000256" key="1">
    <source>
        <dbReference type="ARBA" id="ARBA00023002"/>
    </source>
</evidence>
<dbReference type="AlphaFoldDB" id="X0U746"/>
<proteinExistence type="predicted"/>
<dbReference type="SUPFAM" id="SSF51735">
    <property type="entry name" value="NAD(P)-binding Rossmann-fold domains"/>
    <property type="match status" value="1"/>
</dbReference>
<comment type="caution">
    <text evidence="3">The sequence shown here is derived from an EMBL/GenBank/DDBJ whole genome shotgun (WGS) entry which is preliminary data.</text>
</comment>
<reference evidence="3" key="1">
    <citation type="journal article" date="2014" name="Front. Microbiol.">
        <title>High frequency of phylogenetically diverse reductive dehalogenase-homologous genes in deep subseafloor sedimentary metagenomes.</title>
        <authorList>
            <person name="Kawai M."/>
            <person name="Futagami T."/>
            <person name="Toyoda A."/>
            <person name="Takaki Y."/>
            <person name="Nishi S."/>
            <person name="Hori S."/>
            <person name="Arai W."/>
            <person name="Tsubouchi T."/>
            <person name="Morono Y."/>
            <person name="Uchiyama I."/>
            <person name="Ito T."/>
            <person name="Fujiyama A."/>
            <person name="Inagaki F."/>
            <person name="Takami H."/>
        </authorList>
    </citation>
    <scope>NUCLEOTIDE SEQUENCE</scope>
    <source>
        <strain evidence="3">Expedition CK06-06</strain>
    </source>
</reference>
<keyword evidence="1" id="KW-0560">Oxidoreductase</keyword>
<feature type="non-terminal residue" evidence="3">
    <location>
        <position position="171"/>
    </location>
</feature>
<gene>
    <name evidence="3" type="ORF">S01H1_19562</name>
</gene>
<dbReference type="GO" id="GO:0006631">
    <property type="term" value="P:fatty acid metabolic process"/>
    <property type="evidence" value="ECO:0007669"/>
    <property type="project" value="InterPro"/>
</dbReference>
<accession>X0U746</accession>
<dbReference type="Gene3D" id="3.40.50.720">
    <property type="entry name" value="NAD(P)-binding Rossmann-like Domain"/>
    <property type="match status" value="1"/>
</dbReference>
<dbReference type="PANTHER" id="PTHR48075:SF5">
    <property type="entry name" value="3-HYDROXYBUTYRYL-COA DEHYDROGENASE"/>
    <property type="match status" value="1"/>
</dbReference>
<feature type="domain" description="3-hydroxyacyl-CoA dehydrogenase NAD binding" evidence="2">
    <location>
        <begin position="6"/>
        <end position="170"/>
    </location>
</feature>